<evidence type="ECO:0000313" key="2">
    <source>
        <dbReference type="Proteomes" id="UP001634394"/>
    </source>
</evidence>
<gene>
    <name evidence="1" type="ORF">ACJMK2_002419</name>
</gene>
<protein>
    <submittedName>
        <fullName evidence="1">Uncharacterized protein</fullName>
    </submittedName>
</protein>
<keyword evidence="2" id="KW-1185">Reference proteome</keyword>
<comment type="caution">
    <text evidence="1">The sequence shown here is derived from an EMBL/GenBank/DDBJ whole genome shotgun (WGS) entry which is preliminary data.</text>
</comment>
<accession>A0ABD3XWW7</accession>
<dbReference type="Proteomes" id="UP001634394">
    <property type="component" value="Unassembled WGS sequence"/>
</dbReference>
<name>A0ABD3XWW7_SINWO</name>
<dbReference type="EMBL" id="JBJQND010000001">
    <property type="protein sequence ID" value="KAL3890126.1"/>
    <property type="molecule type" value="Genomic_DNA"/>
</dbReference>
<evidence type="ECO:0000313" key="1">
    <source>
        <dbReference type="EMBL" id="KAL3890126.1"/>
    </source>
</evidence>
<dbReference type="AlphaFoldDB" id="A0ABD3XWW7"/>
<sequence length="237" mass="27352">MDDENISQLCNELDKLLPLVSPGNNFTSNWLEQEYLTVTSMRDQGKTSYRNEYRIIKMLIESRTKMLLKNKDKLAKFVPVGRIIRDIENLLKETYNEQAQAKSINAEYNKLLDEPIQLLARERLAAIKAFIPLQDRVRDKLQQRQQAQTDFSTSTEQLFSPITAATKDVTETTQPLLGALEKVAVETGKTRDVLKTLPVDIVTTSRQQQLKDRNVGQIKQRQQHQIELTHDQQLMLN</sequence>
<proteinExistence type="predicted"/>
<reference evidence="1 2" key="1">
    <citation type="submission" date="2024-11" db="EMBL/GenBank/DDBJ databases">
        <title>Chromosome-level genome assembly of the freshwater bivalve Anodonta woodiana.</title>
        <authorList>
            <person name="Chen X."/>
        </authorList>
    </citation>
    <scope>NUCLEOTIDE SEQUENCE [LARGE SCALE GENOMIC DNA]</scope>
    <source>
        <strain evidence="1">MN2024</strain>
        <tissue evidence="1">Gills</tissue>
    </source>
</reference>
<organism evidence="1 2">
    <name type="scientific">Sinanodonta woodiana</name>
    <name type="common">Chinese pond mussel</name>
    <name type="synonym">Anodonta woodiana</name>
    <dbReference type="NCBI Taxonomy" id="1069815"/>
    <lineage>
        <taxon>Eukaryota</taxon>
        <taxon>Metazoa</taxon>
        <taxon>Spiralia</taxon>
        <taxon>Lophotrochozoa</taxon>
        <taxon>Mollusca</taxon>
        <taxon>Bivalvia</taxon>
        <taxon>Autobranchia</taxon>
        <taxon>Heteroconchia</taxon>
        <taxon>Palaeoheterodonta</taxon>
        <taxon>Unionida</taxon>
        <taxon>Unionoidea</taxon>
        <taxon>Unionidae</taxon>
        <taxon>Unioninae</taxon>
        <taxon>Sinanodonta</taxon>
    </lineage>
</organism>